<proteinExistence type="predicted"/>
<gene>
    <name evidence="1" type="ORF">ID854_06110</name>
</gene>
<dbReference type="Proteomes" id="UP001193920">
    <property type="component" value="Unassembled WGS sequence"/>
</dbReference>
<name>A0AAW3YUP7_9GAMM</name>
<sequence length="131" mass="15620">MKTLIKSKNNRDKNMFSFCYKHEIPYTSHVSKQVAQWVSDGEEIKGNIRYIYIESTEERRKIVVDNVMFEKYFPGIKENSATIKDRNKPLREMNDRLLVRKITQELSSVCRQYLTELLDDEELSMVHLNIK</sequence>
<reference evidence="1" key="1">
    <citation type="submission" date="2020-09" db="EMBL/GenBank/DDBJ databases">
        <authorList>
            <person name="Palma L."/>
            <person name="Caballero P."/>
            <person name="Berry C."/>
            <person name="Del Valle E."/>
        </authorList>
    </citation>
    <scope>NUCLEOTIDE SEQUENCE</scope>
    <source>
        <strain evidence="1">M</strain>
    </source>
</reference>
<organism evidence="1">
    <name type="scientific">Xenorhabdus szentirmaii</name>
    <dbReference type="NCBI Taxonomy" id="290112"/>
    <lineage>
        <taxon>Bacteria</taxon>
        <taxon>Pseudomonadati</taxon>
        <taxon>Pseudomonadota</taxon>
        <taxon>Gammaproteobacteria</taxon>
        <taxon>Enterobacterales</taxon>
        <taxon>Morganellaceae</taxon>
        <taxon>Xenorhabdus</taxon>
    </lineage>
</organism>
<dbReference type="EMBL" id="JACXBF010000128">
    <property type="protein sequence ID" value="MBD2800043.1"/>
    <property type="molecule type" value="Genomic_DNA"/>
</dbReference>
<dbReference type="RefSeq" id="WP_323868629.1">
    <property type="nucleotide sequence ID" value="NZ_JACXBF010000128.1"/>
</dbReference>
<reference evidence="1" key="2">
    <citation type="journal article" date="2024" name="Toxins">
        <title>Genome Sequence Analysis of Native Xenorhabdus Strains Isolated from Entomopathogenic Nematodes in Argentina.</title>
        <authorList>
            <person name="Palma L."/>
            <person name="Frizzo L."/>
            <person name="Kaiser S."/>
            <person name="Berry C."/>
            <person name="Caballero P."/>
            <person name="Bode H.B."/>
            <person name="Del Valle E.E."/>
        </authorList>
    </citation>
    <scope>NUCLEOTIDE SEQUENCE</scope>
    <source>
        <strain evidence="1">M</strain>
    </source>
</reference>
<comment type="caution">
    <text evidence="1">The sequence shown here is derived from an EMBL/GenBank/DDBJ whole genome shotgun (WGS) entry which is preliminary data.</text>
</comment>
<protein>
    <submittedName>
        <fullName evidence="1">Uncharacterized protein</fullName>
    </submittedName>
</protein>
<accession>A0AAW3YUP7</accession>
<dbReference type="AlphaFoldDB" id="A0AAW3YUP7"/>
<evidence type="ECO:0000313" key="1">
    <source>
        <dbReference type="EMBL" id="MBD2800043.1"/>
    </source>
</evidence>